<keyword evidence="3" id="KW-1185">Reference proteome</keyword>
<dbReference type="EMBL" id="LRFC01000020">
    <property type="protein sequence ID" value="KZE66775.1"/>
    <property type="molecule type" value="Genomic_DNA"/>
</dbReference>
<accession>A0A163RFS6</accession>
<proteinExistence type="predicted"/>
<keyword evidence="1" id="KW-0175">Coiled coil</keyword>
<evidence type="ECO:0000256" key="1">
    <source>
        <dbReference type="SAM" id="Coils"/>
    </source>
</evidence>
<organism evidence="2 3">
    <name type="scientific">Fictibacillus phosphorivorans</name>
    <dbReference type="NCBI Taxonomy" id="1221500"/>
    <lineage>
        <taxon>Bacteria</taxon>
        <taxon>Bacillati</taxon>
        <taxon>Bacillota</taxon>
        <taxon>Bacilli</taxon>
        <taxon>Bacillales</taxon>
        <taxon>Fictibacillaceae</taxon>
        <taxon>Fictibacillus</taxon>
    </lineage>
</organism>
<dbReference type="RefSeq" id="WP_066240402.1">
    <property type="nucleotide sequence ID" value="NZ_LRFC01000020.1"/>
</dbReference>
<reference evidence="3" key="1">
    <citation type="submission" date="2016-01" db="EMBL/GenBank/DDBJ databases">
        <title>Draft genome of Chromobacterium sp. F49.</title>
        <authorList>
            <person name="Hong K.W."/>
        </authorList>
    </citation>
    <scope>NUCLEOTIDE SEQUENCE [LARGE SCALE GENOMIC DNA]</scope>
    <source>
        <strain evidence="3">P7IIIA</strain>
    </source>
</reference>
<dbReference type="AlphaFoldDB" id="A0A163RFS6"/>
<feature type="coiled-coil region" evidence="1">
    <location>
        <begin position="34"/>
        <end position="68"/>
    </location>
</feature>
<sequence length="148" mass="16745">MDEINAFMNGYELGPELQCNNCGVKFHGAHTCQMDVLIKTNKELEEKVERLQAEIEEHEKGNKLANKETESLINSFQLKVADYKKTASLYYEEMMQHKQKAERLEKGIKESLSFLGENSGTIENPKKLTIGELTILYDMLAQSLGNGG</sequence>
<evidence type="ECO:0000313" key="3">
    <source>
        <dbReference type="Proteomes" id="UP000076567"/>
    </source>
</evidence>
<protein>
    <submittedName>
        <fullName evidence="2">Uncharacterized protein</fullName>
    </submittedName>
</protein>
<name>A0A163RFS6_9BACL</name>
<gene>
    <name evidence="2" type="ORF">AWM68_20255</name>
</gene>
<comment type="caution">
    <text evidence="2">The sequence shown here is derived from an EMBL/GenBank/DDBJ whole genome shotgun (WGS) entry which is preliminary data.</text>
</comment>
<dbReference type="Proteomes" id="UP000076567">
    <property type="component" value="Unassembled WGS sequence"/>
</dbReference>
<evidence type="ECO:0000313" key="2">
    <source>
        <dbReference type="EMBL" id="KZE66775.1"/>
    </source>
</evidence>